<protein>
    <submittedName>
        <fullName evidence="2">Uncharacterized protein</fullName>
    </submittedName>
</protein>
<evidence type="ECO:0000313" key="2">
    <source>
        <dbReference type="WBParaSite" id="ACRNAN_scaffold253.g6644.t1"/>
    </source>
</evidence>
<dbReference type="AlphaFoldDB" id="A0A914DHG8"/>
<evidence type="ECO:0000313" key="1">
    <source>
        <dbReference type="Proteomes" id="UP000887540"/>
    </source>
</evidence>
<reference evidence="2" key="1">
    <citation type="submission" date="2022-11" db="UniProtKB">
        <authorList>
            <consortium name="WormBaseParasite"/>
        </authorList>
    </citation>
    <scope>IDENTIFICATION</scope>
</reference>
<name>A0A914DHG8_9BILA</name>
<accession>A0A914DHG8</accession>
<dbReference type="WBParaSite" id="ACRNAN_scaffold253.g6644.t1">
    <property type="protein sequence ID" value="ACRNAN_scaffold253.g6644.t1"/>
    <property type="gene ID" value="ACRNAN_scaffold253.g6644"/>
</dbReference>
<proteinExistence type="predicted"/>
<organism evidence="1 2">
    <name type="scientific">Acrobeloides nanus</name>
    <dbReference type="NCBI Taxonomy" id="290746"/>
    <lineage>
        <taxon>Eukaryota</taxon>
        <taxon>Metazoa</taxon>
        <taxon>Ecdysozoa</taxon>
        <taxon>Nematoda</taxon>
        <taxon>Chromadorea</taxon>
        <taxon>Rhabditida</taxon>
        <taxon>Tylenchina</taxon>
        <taxon>Cephalobomorpha</taxon>
        <taxon>Cephaloboidea</taxon>
        <taxon>Cephalobidae</taxon>
        <taxon>Acrobeloides</taxon>
    </lineage>
</organism>
<sequence length="217" mass="25532">MEKGMSQFSDKKPTKHKYKTLSKYLINSSNRRFHLRVSEHKEHKKITLGISEYNLENQESKLLGVHNLDAVQTIRNVFDVMVKKMEEHKAKELEEPEPEIRKERRIINLYREQFSDKIGNLIFNYTISLRTSNDGGYFIELILETTKLFSQAKAAKNEHKQVKLYIKGNILQEFRDTLTEILNIYNDVNVQKHLSKVDFYQPTIAKKAAKESIKEQS</sequence>
<keyword evidence="1" id="KW-1185">Reference proteome</keyword>
<dbReference type="Proteomes" id="UP000887540">
    <property type="component" value="Unplaced"/>
</dbReference>